<evidence type="ECO:0000313" key="2">
    <source>
        <dbReference type="EMBL" id="MEP0816699.1"/>
    </source>
</evidence>
<keyword evidence="3" id="KW-1185">Reference proteome</keyword>
<keyword evidence="1" id="KW-1133">Transmembrane helix</keyword>
<dbReference type="InterPro" id="IPR049610">
    <property type="entry name" value="LCTMP-like"/>
</dbReference>
<proteinExistence type="predicted"/>
<reference evidence="2 3" key="1">
    <citation type="submission" date="2022-04" db="EMBL/GenBank/DDBJ databases">
        <title>Positive selection, recombination, and allopatry shape intraspecific diversity of widespread and dominant cyanobacteria.</title>
        <authorList>
            <person name="Wei J."/>
            <person name="Shu W."/>
            <person name="Hu C."/>
        </authorList>
    </citation>
    <scope>NUCLEOTIDE SEQUENCE [LARGE SCALE GENOMIC DNA]</scope>
    <source>
        <strain evidence="2 3">GB2-A4</strain>
    </source>
</reference>
<evidence type="ECO:0000256" key="1">
    <source>
        <dbReference type="SAM" id="Phobius"/>
    </source>
</evidence>
<dbReference type="EMBL" id="JAMPKM010000002">
    <property type="protein sequence ID" value="MEP0816699.1"/>
    <property type="molecule type" value="Genomic_DNA"/>
</dbReference>
<gene>
    <name evidence="2" type="ORF">NC998_06285</name>
</gene>
<dbReference type="Proteomes" id="UP001464891">
    <property type="component" value="Unassembled WGS sequence"/>
</dbReference>
<protein>
    <submittedName>
        <fullName evidence="2">Low-complexity tail membrane protein</fullName>
    </submittedName>
</protein>
<feature type="transmembrane region" description="Helical" evidence="1">
    <location>
        <begin position="12"/>
        <end position="34"/>
    </location>
</feature>
<feature type="transmembrane region" description="Helical" evidence="1">
    <location>
        <begin position="46"/>
        <end position="74"/>
    </location>
</feature>
<keyword evidence="1" id="KW-0812">Transmembrane</keyword>
<feature type="transmembrane region" description="Helical" evidence="1">
    <location>
        <begin position="95"/>
        <end position="114"/>
    </location>
</feature>
<evidence type="ECO:0000313" key="3">
    <source>
        <dbReference type="Proteomes" id="UP001464891"/>
    </source>
</evidence>
<organism evidence="2 3">
    <name type="scientific">Trichocoleus desertorum GB2-A4</name>
    <dbReference type="NCBI Taxonomy" id="2933944"/>
    <lineage>
        <taxon>Bacteria</taxon>
        <taxon>Bacillati</taxon>
        <taxon>Cyanobacteriota</taxon>
        <taxon>Cyanophyceae</taxon>
        <taxon>Leptolyngbyales</taxon>
        <taxon>Trichocoleusaceae</taxon>
        <taxon>Trichocoleus</taxon>
    </lineage>
</organism>
<name>A0ABV0J4J3_9CYAN</name>
<keyword evidence="1" id="KW-0472">Membrane</keyword>
<dbReference type="NCBIfam" id="NF033183">
    <property type="entry name" value="colliding_TM"/>
    <property type="match status" value="1"/>
</dbReference>
<dbReference type="RefSeq" id="WP_190434249.1">
    <property type="nucleotide sequence ID" value="NZ_JAMPKM010000002.1"/>
</dbReference>
<comment type="caution">
    <text evidence="2">The sequence shown here is derived from an EMBL/GenBank/DDBJ whole genome shotgun (WGS) entry which is preliminary data.</text>
</comment>
<feature type="transmembrane region" description="Helical" evidence="1">
    <location>
        <begin position="129"/>
        <end position="149"/>
    </location>
</feature>
<accession>A0ABV0J4J3</accession>
<sequence length="201" mass="21857">MRSSWSEPYLWVHAAGAAVLPIFLELCLLGYAVGDPILPAGLEVGLVAVIGIAPLLWMQLFCPFYIFSLMVFALKPESLTVEQRRILSLFKMQESRVLATVTPVFLVGVLWQLYRVAPVAATVAPFSAGWRVLGLLIAAIAFLACNLFLQVSVSVARILLLSNAEVAATEPFPADKIRQNFTIPGIQVNQILPPVLPEVGS</sequence>